<sequence length="631" mass="65899">MPDAAVAITTTFADNQGILEFRNSSLPGGQATFCEDDMEKFTQETQPPSSSPTEIASDGGGASAESTLSSFMAESQTTSTASNGFTQDVFPPSFSSFSVASSEIAASSLDQQPGISTSFAVSLTTIAPGESRSGTIIAEISSTKPPAFGGTSQTPLSLSQISQPLEESPVAPPLVSSTGLLAALASSVSTKIDTSSQSLSSVVSMSFTASSGSFSGFTNTQFPGIESSDMVPGVSTATNPIGQESSSTALTSDVQSTQQPQTTDLLESTGFLEPTSPTAPMTSSTGLESQSSGSNSGGLEQGSETSSLPAGAPTENSSVTTSATEPISSSMEAYNTTSSSFRNSTNISSLSEQLSTSSSVEGPSSSASESMSEATSSGDTTNSASETSSTATSSSSSSTSAAATPVCVSGLDYSAAVYDLDEPHPVCGELFRNWQVKDAFDLNLGLVIENRVPQHTGLTPQGDGTRPILEAIWLDAANWEKPYSIYDYTAPSTSTSSHTCLVVMHRGYIKFPTAGSYKFNIITPESTNGEVDDNLYIWLGDLTISENFWPRNSLISKLFETETHAQKVYFFSTTTADELVPIRAFYANRLGPGKFKVEITGPSTPSLLSCTGGELPDWLPWEDERVFVDNI</sequence>
<feature type="region of interest" description="Disordered" evidence="1">
    <location>
        <begin position="228"/>
        <end position="401"/>
    </location>
</feature>
<comment type="caution">
    <text evidence="3">The sequence shown here is derived from an EMBL/GenBank/DDBJ whole genome shotgun (WGS) entry which is preliminary data.</text>
</comment>
<feature type="compositionally biased region" description="Polar residues" evidence="1">
    <location>
        <begin position="304"/>
        <end position="334"/>
    </location>
</feature>
<dbReference type="Gene3D" id="2.60.120.1560">
    <property type="match status" value="1"/>
</dbReference>
<feature type="compositionally biased region" description="Polar residues" evidence="1">
    <location>
        <begin position="43"/>
        <end position="54"/>
    </location>
</feature>
<dbReference type="Proteomes" id="UP000094444">
    <property type="component" value="Unassembled WGS sequence"/>
</dbReference>
<protein>
    <recommendedName>
        <fullName evidence="2">PA14 domain-containing protein</fullName>
    </recommendedName>
</protein>
<evidence type="ECO:0000256" key="1">
    <source>
        <dbReference type="SAM" id="MobiDB-lite"/>
    </source>
</evidence>
<dbReference type="STRING" id="158607.A0A2P5HW80"/>
<dbReference type="AlphaFoldDB" id="A0A2P5HW80"/>
<dbReference type="OrthoDB" id="4388755at2759"/>
<feature type="domain" description="PA14" evidence="2">
    <location>
        <begin position="453"/>
        <end position="613"/>
    </location>
</feature>
<reference evidence="3" key="1">
    <citation type="submission" date="2017-09" db="EMBL/GenBank/DDBJ databases">
        <title>Polyketide synthases of a Diaporthe helianthi virulent isolate.</title>
        <authorList>
            <person name="Baroncelli R."/>
        </authorList>
    </citation>
    <scope>NUCLEOTIDE SEQUENCE [LARGE SCALE GENOMIC DNA]</scope>
    <source>
        <strain evidence="3">7/96</strain>
    </source>
</reference>
<evidence type="ECO:0000313" key="3">
    <source>
        <dbReference type="EMBL" id="POS74519.1"/>
    </source>
</evidence>
<dbReference type="Pfam" id="PF10528">
    <property type="entry name" value="GLEYA"/>
    <property type="match status" value="1"/>
</dbReference>
<feature type="compositionally biased region" description="Polar residues" evidence="1">
    <location>
        <begin position="64"/>
        <end position="85"/>
    </location>
</feature>
<name>A0A2P5HW80_DIAHE</name>
<dbReference type="EMBL" id="MAVT02000615">
    <property type="protein sequence ID" value="POS74519.1"/>
    <property type="molecule type" value="Genomic_DNA"/>
</dbReference>
<keyword evidence="4" id="KW-1185">Reference proteome</keyword>
<gene>
    <name evidence="3" type="ORF">DHEL01_v207086</name>
</gene>
<organism evidence="3 4">
    <name type="scientific">Diaporthe helianthi</name>
    <dbReference type="NCBI Taxonomy" id="158607"/>
    <lineage>
        <taxon>Eukaryota</taxon>
        <taxon>Fungi</taxon>
        <taxon>Dikarya</taxon>
        <taxon>Ascomycota</taxon>
        <taxon>Pezizomycotina</taxon>
        <taxon>Sordariomycetes</taxon>
        <taxon>Sordariomycetidae</taxon>
        <taxon>Diaporthales</taxon>
        <taxon>Diaporthaceae</taxon>
        <taxon>Diaporthe</taxon>
    </lineage>
</organism>
<dbReference type="InParanoid" id="A0A2P5HW80"/>
<feature type="compositionally biased region" description="Low complexity" evidence="1">
    <location>
        <begin position="335"/>
        <end position="401"/>
    </location>
</feature>
<dbReference type="InterPro" id="IPR037524">
    <property type="entry name" value="PA14/GLEYA"/>
</dbReference>
<feature type="compositionally biased region" description="Polar residues" evidence="1">
    <location>
        <begin position="235"/>
        <end position="266"/>
    </location>
</feature>
<dbReference type="InterPro" id="IPR018871">
    <property type="entry name" value="GLEYA_adhesin_domain"/>
</dbReference>
<feature type="compositionally biased region" description="Low complexity" evidence="1">
    <location>
        <begin position="274"/>
        <end position="294"/>
    </location>
</feature>
<dbReference type="PROSITE" id="PS51820">
    <property type="entry name" value="PA14"/>
    <property type="match status" value="1"/>
</dbReference>
<evidence type="ECO:0000313" key="4">
    <source>
        <dbReference type="Proteomes" id="UP000094444"/>
    </source>
</evidence>
<accession>A0A2P5HW80</accession>
<feature type="region of interest" description="Disordered" evidence="1">
    <location>
        <begin position="35"/>
        <end position="85"/>
    </location>
</feature>
<evidence type="ECO:0000259" key="2">
    <source>
        <dbReference type="PROSITE" id="PS51820"/>
    </source>
</evidence>
<proteinExistence type="predicted"/>